<dbReference type="OrthoDB" id="9799209at2"/>
<reference evidence="11 12" key="1">
    <citation type="submission" date="2018-08" db="EMBL/GenBank/DDBJ databases">
        <title>Wenzhouxiangella salilacus sp. nov., a novel bacterium isolated from a saline lake in Xinjiang Province, China.</title>
        <authorList>
            <person name="Han S."/>
        </authorList>
    </citation>
    <scope>NUCLEOTIDE SEQUENCE [LARGE SCALE GENOMIC DNA]</scope>
    <source>
        <strain evidence="11 12">XDB06</strain>
    </source>
</reference>
<feature type="transmembrane region" description="Helical" evidence="7">
    <location>
        <begin position="143"/>
        <end position="165"/>
    </location>
</feature>
<dbReference type="PANTHER" id="PTHR30221:SF20">
    <property type="entry name" value="SMALL-CONDUCTANCE MECHANOSENSITIVE CHANNEL"/>
    <property type="match status" value="1"/>
</dbReference>
<keyword evidence="4 7" id="KW-0812">Transmembrane</keyword>
<dbReference type="InterPro" id="IPR049278">
    <property type="entry name" value="MS_channel_C"/>
</dbReference>
<comment type="subunit">
    <text evidence="7">Homoheptamer.</text>
</comment>
<dbReference type="SUPFAM" id="SSF82689">
    <property type="entry name" value="Mechanosensitive channel protein MscS (YggB), C-terminal domain"/>
    <property type="match status" value="1"/>
</dbReference>
<comment type="similarity">
    <text evidence="2 7">Belongs to the MscS (TC 1.A.23) family.</text>
</comment>
<evidence type="ECO:0000259" key="9">
    <source>
        <dbReference type="Pfam" id="PF00924"/>
    </source>
</evidence>
<protein>
    <recommendedName>
        <fullName evidence="7">Small-conductance mechanosensitive channel</fullName>
    </recommendedName>
</protein>
<dbReference type="SUPFAM" id="SSF50182">
    <property type="entry name" value="Sm-like ribonucleoproteins"/>
    <property type="match status" value="1"/>
</dbReference>
<dbReference type="Gene3D" id="1.10.287.1260">
    <property type="match status" value="1"/>
</dbReference>
<keyword evidence="5 7" id="KW-1133">Transmembrane helix</keyword>
<dbReference type="GO" id="GO:0005886">
    <property type="term" value="C:plasma membrane"/>
    <property type="evidence" value="ECO:0007669"/>
    <property type="project" value="UniProtKB-SubCell"/>
</dbReference>
<keyword evidence="7" id="KW-0813">Transport</keyword>
<dbReference type="InterPro" id="IPR023408">
    <property type="entry name" value="MscS_beta-dom_sf"/>
</dbReference>
<dbReference type="Pfam" id="PF00924">
    <property type="entry name" value="MS_channel_2nd"/>
    <property type="match status" value="1"/>
</dbReference>
<dbReference type="Proteomes" id="UP000260351">
    <property type="component" value="Unassembled WGS sequence"/>
</dbReference>
<dbReference type="AlphaFoldDB" id="A0A3E1K8H4"/>
<evidence type="ECO:0000256" key="2">
    <source>
        <dbReference type="ARBA" id="ARBA00008017"/>
    </source>
</evidence>
<evidence type="ECO:0000256" key="6">
    <source>
        <dbReference type="ARBA" id="ARBA00023136"/>
    </source>
</evidence>
<keyword evidence="3" id="KW-1003">Cell membrane</keyword>
<dbReference type="InterPro" id="IPR045275">
    <property type="entry name" value="MscS_archaea/bacteria_type"/>
</dbReference>
<feature type="domain" description="Mechanosensitive ion channel MscS" evidence="9">
    <location>
        <begin position="261"/>
        <end position="328"/>
    </location>
</feature>
<evidence type="ECO:0000256" key="5">
    <source>
        <dbReference type="ARBA" id="ARBA00022989"/>
    </source>
</evidence>
<proteinExistence type="inferred from homology"/>
<dbReference type="EMBL" id="QUZK01000037">
    <property type="protein sequence ID" value="RFF30277.1"/>
    <property type="molecule type" value="Genomic_DNA"/>
</dbReference>
<comment type="subcellular location">
    <subcellularLocation>
        <location evidence="7">Cell inner membrane</location>
        <topology evidence="7">Multi-pass membrane protein</topology>
    </subcellularLocation>
    <subcellularLocation>
        <location evidence="1">Cell membrane</location>
        <topology evidence="1">Multi-pass membrane protein</topology>
    </subcellularLocation>
</comment>
<evidence type="ECO:0000256" key="1">
    <source>
        <dbReference type="ARBA" id="ARBA00004651"/>
    </source>
</evidence>
<comment type="function">
    <text evidence="7">Mechanosensitive channel that participates in the regulation of osmotic pressure changes within the cell, opening in response to stretch forces in the membrane lipid bilayer, without the need for other proteins. Contributes to normal resistance to hypoosmotic shock. Forms an ion channel of 1.0 nanosiemens conductance with a slight preference for anions.</text>
</comment>
<feature type="transmembrane region" description="Helical" evidence="7">
    <location>
        <begin position="216"/>
        <end position="237"/>
    </location>
</feature>
<feature type="domain" description="Mechanosensitive ion channel MscS C-terminal" evidence="10">
    <location>
        <begin position="338"/>
        <end position="420"/>
    </location>
</feature>
<evidence type="ECO:0000256" key="4">
    <source>
        <dbReference type="ARBA" id="ARBA00022692"/>
    </source>
</evidence>
<organism evidence="11 12">
    <name type="scientific">Wenzhouxiangella sediminis</name>
    <dbReference type="NCBI Taxonomy" id="1792836"/>
    <lineage>
        <taxon>Bacteria</taxon>
        <taxon>Pseudomonadati</taxon>
        <taxon>Pseudomonadota</taxon>
        <taxon>Gammaproteobacteria</taxon>
        <taxon>Chromatiales</taxon>
        <taxon>Wenzhouxiangellaceae</taxon>
        <taxon>Wenzhouxiangella</taxon>
    </lineage>
</organism>
<dbReference type="GO" id="GO:0008381">
    <property type="term" value="F:mechanosensitive monoatomic ion channel activity"/>
    <property type="evidence" value="ECO:0007669"/>
    <property type="project" value="InterPro"/>
</dbReference>
<dbReference type="InterPro" id="IPR010920">
    <property type="entry name" value="LSM_dom_sf"/>
</dbReference>
<dbReference type="PANTHER" id="PTHR30221">
    <property type="entry name" value="SMALL-CONDUCTANCE MECHANOSENSITIVE CHANNEL"/>
    <property type="match status" value="1"/>
</dbReference>
<evidence type="ECO:0000256" key="8">
    <source>
        <dbReference type="SAM" id="MobiDB-lite"/>
    </source>
</evidence>
<feature type="compositionally biased region" description="Low complexity" evidence="8">
    <location>
        <begin position="22"/>
        <end position="57"/>
    </location>
</feature>
<feature type="region of interest" description="Disordered" evidence="8">
    <location>
        <begin position="1"/>
        <end position="57"/>
    </location>
</feature>
<accession>A0A3E1K8H4</accession>
<sequence length="439" mass="47298">MPVRRRVVRIGGLRTRQGAKMQDASSQESQSASDSTAGGASASAEQAAAASAEGGPTPGAGAADIGLPFADPIGNGEAPAWLPTQLETPWEFLAAYPPVLALVVALVGVGLALLGRSFVLFWGHKLTSRIRGDLDERLLRMGANVAALIVSYLAIVLAIQVLQLGDTAEKILIRIALTLLVLRLMTSALKAGHLGLEILGRLRERFAIVEERTLPLFDLIMTVLVIGAGAYALLLVWNIDPTAWLASAGVIGIAVGFAARDTLANLFAGFFIIADAPYKLGDYVVLDTGERGEITKVGIRSTRILTRDDVEITVPNSMMANSQIYNESGGKWERFRIRIKVGVAYGSDVDEVCELLENIAFEHDTVCQDPKPRVRMRGFGDSSLDFELLCWVAQPAQRGLVSHELYMAIYKGLNQAGIEIPFPQRDVWMRGGAETEESG</sequence>
<dbReference type="Gene3D" id="2.30.30.60">
    <property type="match status" value="1"/>
</dbReference>
<dbReference type="InterPro" id="IPR011066">
    <property type="entry name" value="MscS_channel_C_sf"/>
</dbReference>
<feature type="transmembrane region" description="Helical" evidence="7">
    <location>
        <begin position="171"/>
        <end position="196"/>
    </location>
</feature>
<keyword evidence="12" id="KW-1185">Reference proteome</keyword>
<dbReference type="Gene3D" id="3.30.70.100">
    <property type="match status" value="1"/>
</dbReference>
<keyword evidence="7" id="KW-0406">Ion transport</keyword>
<dbReference type="Pfam" id="PF21082">
    <property type="entry name" value="MS_channel_3rd"/>
    <property type="match status" value="1"/>
</dbReference>
<name>A0A3E1K8H4_9GAMM</name>
<evidence type="ECO:0000313" key="11">
    <source>
        <dbReference type="EMBL" id="RFF30277.1"/>
    </source>
</evidence>
<dbReference type="InterPro" id="IPR006685">
    <property type="entry name" value="MscS_channel_2nd"/>
</dbReference>
<gene>
    <name evidence="11" type="ORF">DZC52_09380</name>
</gene>
<evidence type="ECO:0000256" key="7">
    <source>
        <dbReference type="RuleBase" id="RU369025"/>
    </source>
</evidence>
<evidence type="ECO:0000256" key="3">
    <source>
        <dbReference type="ARBA" id="ARBA00022475"/>
    </source>
</evidence>
<evidence type="ECO:0000259" key="10">
    <source>
        <dbReference type="Pfam" id="PF21082"/>
    </source>
</evidence>
<comment type="caution">
    <text evidence="11">The sequence shown here is derived from an EMBL/GenBank/DDBJ whole genome shotgun (WGS) entry which is preliminary data.</text>
</comment>
<dbReference type="InterPro" id="IPR011014">
    <property type="entry name" value="MscS_channel_TM-2"/>
</dbReference>
<feature type="transmembrane region" description="Helical" evidence="7">
    <location>
        <begin position="99"/>
        <end position="122"/>
    </location>
</feature>
<keyword evidence="7" id="KW-0407">Ion channel</keyword>
<dbReference type="SUPFAM" id="SSF82861">
    <property type="entry name" value="Mechanosensitive channel protein MscS (YggB), transmembrane region"/>
    <property type="match status" value="1"/>
</dbReference>
<keyword evidence="7" id="KW-0997">Cell inner membrane</keyword>
<keyword evidence="6 7" id="KW-0472">Membrane</keyword>
<evidence type="ECO:0000313" key="12">
    <source>
        <dbReference type="Proteomes" id="UP000260351"/>
    </source>
</evidence>